<evidence type="ECO:0000313" key="1">
    <source>
        <dbReference type="EMBL" id="OPE49074.1"/>
    </source>
</evidence>
<reference evidence="2 4" key="2">
    <citation type="submission" date="2017-10" db="EMBL/GenBank/DDBJ databases">
        <title>The new phylogeny of genus Mycobacterium.</title>
        <authorList>
            <person name="Tortoli E."/>
            <person name="Trovato A."/>
            <person name="Cirillo D.M."/>
        </authorList>
    </citation>
    <scope>NUCLEOTIDE SEQUENCE [LARGE SCALE GENOMIC DNA]</scope>
    <source>
        <strain evidence="2 4">IP141170001</strain>
    </source>
</reference>
<dbReference type="Proteomes" id="UP000191039">
    <property type="component" value="Unassembled WGS sequence"/>
</dbReference>
<organism evidence="2 4">
    <name type="scientific">Mycolicibacterium diernhoferi</name>
    <dbReference type="NCBI Taxonomy" id="1801"/>
    <lineage>
        <taxon>Bacteria</taxon>
        <taxon>Bacillati</taxon>
        <taxon>Actinomycetota</taxon>
        <taxon>Actinomycetes</taxon>
        <taxon>Mycobacteriales</taxon>
        <taxon>Mycobacteriaceae</taxon>
        <taxon>Mycolicibacterium</taxon>
    </lineage>
</organism>
<dbReference type="Gene3D" id="3.40.50.410">
    <property type="entry name" value="von Willebrand factor, type A domain"/>
    <property type="match status" value="1"/>
</dbReference>
<sequence>MLVLDGSASMAEQDAPGPRIEAAKAAARGLIDAMPDDAALALQTYGTAIGTTPEDKAAGYGDVSLLLSLRPLDREIMYTAIDSITPSGSGTGLGNIHLGSTIDDIRATIPDFPDTAGTGSTTVVWRDCDFTFVDGVLDTIGPRRGGRTIDGIAPGKLVAKSTNLHRDSLTTIPGNGGTTTVIFDAASGTDNAYRMTVEKYAAAGDTRTGTGTGTGTGTIKSIVLCRCKPREQRRVDLVLNTSRSEED</sequence>
<evidence type="ECO:0000313" key="2">
    <source>
        <dbReference type="EMBL" id="PEG55202.1"/>
    </source>
</evidence>
<dbReference type="Proteomes" id="UP000220340">
    <property type="component" value="Unassembled WGS sequence"/>
</dbReference>
<protein>
    <submittedName>
        <fullName evidence="2">VWA domain-containing protein</fullName>
    </submittedName>
</protein>
<dbReference type="InterPro" id="IPR036465">
    <property type="entry name" value="vWFA_dom_sf"/>
</dbReference>
<reference evidence="1 3" key="1">
    <citation type="submission" date="2016-09" db="EMBL/GenBank/DDBJ databases">
        <title>genome sequences of unsequenced Mycobacteria.</title>
        <authorList>
            <person name="Greninger A.L."/>
            <person name="Jerome K.R."/>
            <person name="Mcnair B."/>
            <person name="Wallis C."/>
            <person name="Fang F."/>
        </authorList>
    </citation>
    <scope>NUCLEOTIDE SEQUENCE [LARGE SCALE GENOMIC DNA]</scope>
    <source>
        <strain evidence="1 3">BM1</strain>
    </source>
</reference>
<keyword evidence="4" id="KW-1185">Reference proteome</keyword>
<dbReference type="EMBL" id="MIJD01000302">
    <property type="protein sequence ID" value="OPE49074.1"/>
    <property type="molecule type" value="Genomic_DNA"/>
</dbReference>
<proteinExistence type="predicted"/>
<name>A0A1Q4H9U7_9MYCO</name>
<evidence type="ECO:0000313" key="4">
    <source>
        <dbReference type="Proteomes" id="UP000220340"/>
    </source>
</evidence>
<dbReference type="SUPFAM" id="SSF53300">
    <property type="entry name" value="vWA-like"/>
    <property type="match status" value="1"/>
</dbReference>
<dbReference type="EMBL" id="PDCR01000007">
    <property type="protein sequence ID" value="PEG55202.1"/>
    <property type="molecule type" value="Genomic_DNA"/>
</dbReference>
<comment type="caution">
    <text evidence="2">The sequence shown here is derived from an EMBL/GenBank/DDBJ whole genome shotgun (WGS) entry which is preliminary data.</text>
</comment>
<dbReference type="AlphaFoldDB" id="A0A1Q4H9U7"/>
<gene>
    <name evidence="1" type="ORF">BV510_22755</name>
    <name evidence="2" type="ORF">CRI78_06375</name>
</gene>
<dbReference type="STRING" id="1801.BRW64_19025"/>
<dbReference type="RefSeq" id="WP_073858002.1">
    <property type="nucleotide sequence ID" value="NZ_MIJD01000302.1"/>
</dbReference>
<accession>A0A1Q4H9U7</accession>
<evidence type="ECO:0000313" key="3">
    <source>
        <dbReference type="Proteomes" id="UP000191039"/>
    </source>
</evidence>